<dbReference type="Gene3D" id="3.40.190.10">
    <property type="entry name" value="Periplasmic binding protein-like II"/>
    <property type="match status" value="2"/>
</dbReference>
<dbReference type="Pfam" id="PF03466">
    <property type="entry name" value="LysR_substrate"/>
    <property type="match status" value="1"/>
</dbReference>
<protein>
    <submittedName>
        <fullName evidence="7">LysR family transcriptional regulator</fullName>
    </submittedName>
</protein>
<dbReference type="GO" id="GO:0003700">
    <property type="term" value="F:DNA-binding transcription factor activity"/>
    <property type="evidence" value="ECO:0007669"/>
    <property type="project" value="InterPro"/>
</dbReference>
<evidence type="ECO:0000256" key="1">
    <source>
        <dbReference type="ARBA" id="ARBA00009437"/>
    </source>
</evidence>
<dbReference type="Pfam" id="PF00126">
    <property type="entry name" value="HTH_1"/>
    <property type="match status" value="1"/>
</dbReference>
<comment type="caution">
    <text evidence="7">The sequence shown here is derived from an EMBL/GenBank/DDBJ whole genome shotgun (WGS) entry which is preliminary data.</text>
</comment>
<dbReference type="RefSeq" id="WP_187075051.1">
    <property type="nucleotide sequence ID" value="NZ_JACORT010000001.1"/>
</dbReference>
<evidence type="ECO:0000256" key="3">
    <source>
        <dbReference type="ARBA" id="ARBA00023125"/>
    </source>
</evidence>
<evidence type="ECO:0000256" key="4">
    <source>
        <dbReference type="ARBA" id="ARBA00023159"/>
    </source>
</evidence>
<evidence type="ECO:0000256" key="5">
    <source>
        <dbReference type="ARBA" id="ARBA00023163"/>
    </source>
</evidence>
<reference evidence="7" key="1">
    <citation type="submission" date="2020-08" db="EMBL/GenBank/DDBJ databases">
        <title>Ramlibacter sp. USB13 16S ribosomal RNA gene genome sequencing and assembly.</title>
        <authorList>
            <person name="Kang M."/>
        </authorList>
    </citation>
    <scope>NUCLEOTIDE SEQUENCE</scope>
    <source>
        <strain evidence="7">USB13</strain>
    </source>
</reference>
<dbReference type="SUPFAM" id="SSF53850">
    <property type="entry name" value="Periplasmic binding protein-like II"/>
    <property type="match status" value="1"/>
</dbReference>
<keyword evidence="2" id="KW-0805">Transcription regulation</keyword>
<dbReference type="InterPro" id="IPR000847">
    <property type="entry name" value="LysR_HTH_N"/>
</dbReference>
<feature type="domain" description="HTH lysR-type" evidence="6">
    <location>
        <begin position="5"/>
        <end position="62"/>
    </location>
</feature>
<keyword evidence="4" id="KW-0010">Activator</keyword>
<dbReference type="AlphaFoldDB" id="A0A923SA33"/>
<sequence>MAAPINYRHLYYFWVVAKEGGMARAAARLDMAVQTVSAQVRALEQSLGYALFRPAGRGMALTEAGVAAMAQADQIFQLGEQLPALVREAATGQGLRLAVGMSDGLPKLVVRHLLQPVVDETGVRLLCHEDEFDRLLGDLALHRLDAVLSDRAAPPNPNLRLYSHPLGEAPLAWFAPAALAKKCTKDFPACLADMPVLLPTGHAAVRPRLDQWFERQGLRPHVAGEFEDSALLATFGRSGMGAFPASRWSREELLADKGLRLLGDTPELVEHFYLISAERRIQHPLLQKLLAPTGSASAARRGS</sequence>
<keyword evidence="5" id="KW-0804">Transcription</keyword>
<gene>
    <name evidence="7" type="ORF">H8N03_05305</name>
</gene>
<keyword evidence="8" id="KW-1185">Reference proteome</keyword>
<dbReference type="GO" id="GO:2000142">
    <property type="term" value="P:regulation of DNA-templated transcription initiation"/>
    <property type="evidence" value="ECO:0007669"/>
    <property type="project" value="TreeGrafter"/>
</dbReference>
<proteinExistence type="inferred from homology"/>
<dbReference type="InterPro" id="IPR005119">
    <property type="entry name" value="LysR_subst-bd"/>
</dbReference>
<name>A0A923SA33_9BURK</name>
<organism evidence="7 8">
    <name type="scientific">Ramlibacter cellulosilyticus</name>
    <dbReference type="NCBI Taxonomy" id="2764187"/>
    <lineage>
        <taxon>Bacteria</taxon>
        <taxon>Pseudomonadati</taxon>
        <taxon>Pseudomonadota</taxon>
        <taxon>Betaproteobacteria</taxon>
        <taxon>Burkholderiales</taxon>
        <taxon>Comamonadaceae</taxon>
        <taxon>Ramlibacter</taxon>
    </lineage>
</organism>
<dbReference type="Gene3D" id="1.10.10.10">
    <property type="entry name" value="Winged helix-like DNA-binding domain superfamily/Winged helix DNA-binding domain"/>
    <property type="match status" value="1"/>
</dbReference>
<dbReference type="SUPFAM" id="SSF46785">
    <property type="entry name" value="Winged helix' DNA-binding domain"/>
    <property type="match status" value="1"/>
</dbReference>
<keyword evidence="3" id="KW-0238">DNA-binding</keyword>
<evidence type="ECO:0000259" key="6">
    <source>
        <dbReference type="PROSITE" id="PS50931"/>
    </source>
</evidence>
<dbReference type="PANTHER" id="PTHR30293">
    <property type="entry name" value="TRANSCRIPTIONAL REGULATORY PROTEIN NAC-RELATED"/>
    <property type="match status" value="1"/>
</dbReference>
<evidence type="ECO:0000313" key="7">
    <source>
        <dbReference type="EMBL" id="MBC5782351.1"/>
    </source>
</evidence>
<dbReference type="InterPro" id="IPR036390">
    <property type="entry name" value="WH_DNA-bd_sf"/>
</dbReference>
<dbReference type="PROSITE" id="PS50931">
    <property type="entry name" value="HTH_LYSR"/>
    <property type="match status" value="1"/>
</dbReference>
<evidence type="ECO:0000256" key="2">
    <source>
        <dbReference type="ARBA" id="ARBA00023015"/>
    </source>
</evidence>
<dbReference type="InterPro" id="IPR036388">
    <property type="entry name" value="WH-like_DNA-bd_sf"/>
</dbReference>
<dbReference type="PANTHER" id="PTHR30293:SF2">
    <property type="entry name" value="TRANSCRIPTIONAL ACTIVATOR PROTEIN NHAR"/>
    <property type="match status" value="1"/>
</dbReference>
<evidence type="ECO:0000313" key="8">
    <source>
        <dbReference type="Proteomes" id="UP000608513"/>
    </source>
</evidence>
<dbReference type="GO" id="GO:0003677">
    <property type="term" value="F:DNA binding"/>
    <property type="evidence" value="ECO:0007669"/>
    <property type="project" value="UniProtKB-KW"/>
</dbReference>
<accession>A0A923SA33</accession>
<comment type="similarity">
    <text evidence="1">Belongs to the LysR transcriptional regulatory family.</text>
</comment>
<dbReference type="EMBL" id="JACORT010000001">
    <property type="protein sequence ID" value="MBC5782351.1"/>
    <property type="molecule type" value="Genomic_DNA"/>
</dbReference>
<dbReference type="Proteomes" id="UP000608513">
    <property type="component" value="Unassembled WGS sequence"/>
</dbReference>